<name>A0A699H784_TANCI</name>
<keyword evidence="1" id="KW-0175">Coiled coil</keyword>
<feature type="transmembrane region" description="Helical" evidence="2">
    <location>
        <begin position="37"/>
        <end position="56"/>
    </location>
</feature>
<proteinExistence type="predicted"/>
<evidence type="ECO:0000256" key="1">
    <source>
        <dbReference type="SAM" id="Coils"/>
    </source>
</evidence>
<reference evidence="3" key="1">
    <citation type="journal article" date="2019" name="Sci. Rep.">
        <title>Draft genome of Tanacetum cinerariifolium, the natural source of mosquito coil.</title>
        <authorList>
            <person name="Yamashiro T."/>
            <person name="Shiraishi A."/>
            <person name="Satake H."/>
            <person name="Nakayama K."/>
        </authorList>
    </citation>
    <scope>NUCLEOTIDE SEQUENCE</scope>
</reference>
<keyword evidence="2" id="KW-0812">Transmembrane</keyword>
<sequence>MDNIVEVKERRAKVKIIKLTCVRMACRGAIPTSVHAAAPLNACALFTNTLAVVLAYCTSWMRKRSFDLMIDIGIAPNDVAFLMLLLHVVMGGLLRKVSGVLNGLISFYNLQLIYHNVKEEAEAKKVTKRLNTTKITDYQKLKVVVDYTWAVKKNKTEQRVSVCVKKLKKFIRQVYLTFLKTQNMRHRLLYGELRIRFVDSVAGECLSATMLLYCGRTLLENFRDNLDKENSEVVELERQIAPIEKELDELRGKIKSLEHIEEISQRIQLLRKKHAWSIVYDRQTNPRRYCKD</sequence>
<keyword evidence="2" id="KW-0472">Membrane</keyword>
<protein>
    <submittedName>
        <fullName evidence="3">Structural maintenance of chromosomes protein 6B-like</fullName>
    </submittedName>
</protein>
<feature type="coiled-coil region" evidence="1">
    <location>
        <begin position="219"/>
        <end position="253"/>
    </location>
</feature>
<dbReference type="EMBL" id="BKCJ010098110">
    <property type="protein sequence ID" value="GEX26013.1"/>
    <property type="molecule type" value="Genomic_DNA"/>
</dbReference>
<organism evidence="3">
    <name type="scientific">Tanacetum cinerariifolium</name>
    <name type="common">Dalmatian daisy</name>
    <name type="synonym">Chrysanthemum cinerariifolium</name>
    <dbReference type="NCBI Taxonomy" id="118510"/>
    <lineage>
        <taxon>Eukaryota</taxon>
        <taxon>Viridiplantae</taxon>
        <taxon>Streptophyta</taxon>
        <taxon>Embryophyta</taxon>
        <taxon>Tracheophyta</taxon>
        <taxon>Spermatophyta</taxon>
        <taxon>Magnoliopsida</taxon>
        <taxon>eudicotyledons</taxon>
        <taxon>Gunneridae</taxon>
        <taxon>Pentapetalae</taxon>
        <taxon>asterids</taxon>
        <taxon>campanulids</taxon>
        <taxon>Asterales</taxon>
        <taxon>Asteraceae</taxon>
        <taxon>Asteroideae</taxon>
        <taxon>Anthemideae</taxon>
        <taxon>Anthemidinae</taxon>
        <taxon>Tanacetum</taxon>
    </lineage>
</organism>
<gene>
    <name evidence="3" type="ORF">Tci_297988</name>
</gene>
<dbReference type="AlphaFoldDB" id="A0A699H784"/>
<keyword evidence="2" id="KW-1133">Transmembrane helix</keyword>
<evidence type="ECO:0000313" key="3">
    <source>
        <dbReference type="EMBL" id="GEX26013.1"/>
    </source>
</evidence>
<feature type="transmembrane region" description="Helical" evidence="2">
    <location>
        <begin position="68"/>
        <end position="94"/>
    </location>
</feature>
<comment type="caution">
    <text evidence="3">The sequence shown here is derived from an EMBL/GenBank/DDBJ whole genome shotgun (WGS) entry which is preliminary data.</text>
</comment>
<evidence type="ECO:0000256" key="2">
    <source>
        <dbReference type="SAM" id="Phobius"/>
    </source>
</evidence>
<accession>A0A699H784</accession>